<comment type="caution">
    <text evidence="1">The sequence shown here is derived from an EMBL/GenBank/DDBJ whole genome shotgun (WGS) entry which is preliminary data.</text>
</comment>
<organism evidence="1 2">
    <name type="scientific">Macrococcus equipercicus</name>
    <dbReference type="NCBI Taxonomy" id="69967"/>
    <lineage>
        <taxon>Bacteria</taxon>
        <taxon>Bacillati</taxon>
        <taxon>Bacillota</taxon>
        <taxon>Bacilli</taxon>
        <taxon>Bacillales</taxon>
        <taxon>Staphylococcaceae</taxon>
        <taxon>Macrococcus</taxon>
    </lineage>
</organism>
<evidence type="ECO:0000313" key="2">
    <source>
        <dbReference type="Proteomes" id="UP000295735"/>
    </source>
</evidence>
<keyword evidence="2" id="KW-1185">Reference proteome</keyword>
<reference evidence="1 2" key="1">
    <citation type="submission" date="2019-09" db="EMBL/GenBank/DDBJ databases">
        <authorList>
            <person name="Mazhar S."/>
            <person name="Altermann E."/>
            <person name="Hill C."/>
            <person name="Mcauliffe O."/>
        </authorList>
    </citation>
    <scope>NUCLEOTIDE SEQUENCE [LARGE SCALE GENOMIC DNA]</scope>
    <source>
        <strain evidence="1 2">ATCC 51831</strain>
    </source>
</reference>
<gene>
    <name evidence="1" type="ORF">ERX35_001005</name>
</gene>
<dbReference type="RefSeq" id="WP_149458042.1">
    <property type="nucleotide sequence ID" value="NZ_SCWC02000001.1"/>
</dbReference>
<sequence>MTVTYHHWELNGQETYGRIDLTEMNGQRYVVVSRKQLIEILEKLVRNHTDIKSFCGITDDGNRIDLLKEYYDNKTIYFCNYEKINEFEAIAEIKYSDLNPHQNFTK</sequence>
<evidence type="ECO:0000313" key="1">
    <source>
        <dbReference type="EMBL" id="KAA1042491.1"/>
    </source>
</evidence>
<proteinExistence type="predicted"/>
<dbReference type="EMBL" id="SCWC02000001">
    <property type="protein sequence ID" value="KAA1042491.1"/>
    <property type="molecule type" value="Genomic_DNA"/>
</dbReference>
<protein>
    <submittedName>
        <fullName evidence="1">Uncharacterized protein</fullName>
    </submittedName>
</protein>
<dbReference type="Proteomes" id="UP000295735">
    <property type="component" value="Unassembled WGS sequence"/>
</dbReference>
<accession>A0ABQ6RBD4</accession>
<name>A0ABQ6RBD4_9STAP</name>